<evidence type="ECO:0000313" key="2">
    <source>
        <dbReference type="Proteomes" id="UP000623129"/>
    </source>
</evidence>
<dbReference type="Proteomes" id="UP000623129">
    <property type="component" value="Unassembled WGS sequence"/>
</dbReference>
<reference evidence="1" key="1">
    <citation type="submission" date="2020-01" db="EMBL/GenBank/DDBJ databases">
        <title>Genome sequence of Kobresia littledalei, the first chromosome-level genome in the family Cyperaceae.</title>
        <authorList>
            <person name="Qu G."/>
        </authorList>
    </citation>
    <scope>NUCLEOTIDE SEQUENCE</scope>
    <source>
        <strain evidence="1">C.B.Clarke</strain>
        <tissue evidence="1">Leaf</tissue>
    </source>
</reference>
<keyword evidence="2" id="KW-1185">Reference proteome</keyword>
<accession>A0A833R976</accession>
<gene>
    <name evidence="1" type="ORF">FCM35_KLT02850</name>
</gene>
<dbReference type="AlphaFoldDB" id="A0A833R976"/>
<evidence type="ECO:0000313" key="1">
    <source>
        <dbReference type="EMBL" id="KAF3331444.1"/>
    </source>
</evidence>
<dbReference type="EMBL" id="SWLB01000012">
    <property type="protein sequence ID" value="KAF3331444.1"/>
    <property type="molecule type" value="Genomic_DNA"/>
</dbReference>
<dbReference type="GO" id="GO:0016757">
    <property type="term" value="F:glycosyltransferase activity"/>
    <property type="evidence" value="ECO:0007669"/>
    <property type="project" value="InterPro"/>
</dbReference>
<sequence>MKWARSVGEMISSLFVACFLVSLVHFYHSPISCPLTVSLRSVELDVQNSSALGNDYIISETTVCFNLCQKGNEGKNSKTTPILSCDLKNYRSAVCEIYSNVRIHGNSSSIFFTSDETMHLEANKTWQIRPYTRKFDAFIMKKVREVTIRPLFASTEAPKCNVDHNITAIVFASTGGSKKKPRLLIIARTHTRKMTNVGEIVAVSEELGFEVVVNDSSFHTNVDEQLIF</sequence>
<proteinExistence type="predicted"/>
<name>A0A833R976_9POAL</name>
<dbReference type="PANTHER" id="PTHR20961:SF5">
    <property type="entry name" value="GLYCOSYLTRANSFERASE-RELATED"/>
    <property type="match status" value="1"/>
</dbReference>
<protein>
    <submittedName>
        <fullName evidence="1">Uncharacterized protein</fullName>
    </submittedName>
</protein>
<organism evidence="1 2">
    <name type="scientific">Carex littledalei</name>
    <dbReference type="NCBI Taxonomy" id="544730"/>
    <lineage>
        <taxon>Eukaryota</taxon>
        <taxon>Viridiplantae</taxon>
        <taxon>Streptophyta</taxon>
        <taxon>Embryophyta</taxon>
        <taxon>Tracheophyta</taxon>
        <taxon>Spermatophyta</taxon>
        <taxon>Magnoliopsida</taxon>
        <taxon>Liliopsida</taxon>
        <taxon>Poales</taxon>
        <taxon>Cyperaceae</taxon>
        <taxon>Cyperoideae</taxon>
        <taxon>Cariceae</taxon>
        <taxon>Carex</taxon>
        <taxon>Carex subgen. Euthyceras</taxon>
    </lineage>
</organism>
<comment type="caution">
    <text evidence="1">The sequence shown here is derived from an EMBL/GenBank/DDBJ whole genome shotgun (WGS) entry which is preliminary data.</text>
</comment>
<dbReference type="PANTHER" id="PTHR20961">
    <property type="entry name" value="GLYCOSYLTRANSFERASE"/>
    <property type="match status" value="1"/>
</dbReference>
<dbReference type="InterPro" id="IPR007657">
    <property type="entry name" value="Glycosyltransferase_61"/>
</dbReference>
<dbReference type="OrthoDB" id="529273at2759"/>